<feature type="domain" description="ProQ/FinO" evidence="3">
    <location>
        <begin position="28"/>
        <end position="91"/>
    </location>
</feature>
<dbReference type="EMBL" id="VJMF01000107">
    <property type="protein sequence ID" value="TRL24666.1"/>
    <property type="molecule type" value="Genomic_DNA"/>
</dbReference>
<evidence type="ECO:0000256" key="2">
    <source>
        <dbReference type="SAM" id="MobiDB-lite"/>
    </source>
</evidence>
<dbReference type="RefSeq" id="WP_142864563.1">
    <property type="nucleotide sequence ID" value="NZ_VJMF01000107.1"/>
</dbReference>
<evidence type="ECO:0000313" key="4">
    <source>
        <dbReference type="EMBL" id="TRL24666.1"/>
    </source>
</evidence>
<dbReference type="Pfam" id="PF04352">
    <property type="entry name" value="ProQ"/>
    <property type="match status" value="1"/>
</dbReference>
<dbReference type="InterPro" id="IPR036442">
    <property type="entry name" value="ProQ/FinO_sf"/>
</dbReference>
<dbReference type="AlphaFoldDB" id="A0A549SD25"/>
<evidence type="ECO:0000256" key="1">
    <source>
        <dbReference type="ARBA" id="ARBA00022884"/>
    </source>
</evidence>
<feature type="compositionally biased region" description="Polar residues" evidence="2">
    <location>
        <begin position="1"/>
        <end position="11"/>
    </location>
</feature>
<comment type="caution">
    <text evidence="4">The sequence shown here is derived from an EMBL/GenBank/DDBJ whole genome shotgun (WGS) entry which is preliminary data.</text>
</comment>
<dbReference type="GO" id="GO:0003723">
    <property type="term" value="F:RNA binding"/>
    <property type="evidence" value="ECO:0007669"/>
    <property type="project" value="UniProtKB-KW"/>
</dbReference>
<feature type="compositionally biased region" description="Basic and acidic residues" evidence="2">
    <location>
        <begin position="12"/>
        <end position="25"/>
    </location>
</feature>
<evidence type="ECO:0000259" key="3">
    <source>
        <dbReference type="Pfam" id="PF04352"/>
    </source>
</evidence>
<organism evidence="4 5">
    <name type="scientific">Methylosinus sporium</name>
    <dbReference type="NCBI Taxonomy" id="428"/>
    <lineage>
        <taxon>Bacteria</taxon>
        <taxon>Pseudomonadati</taxon>
        <taxon>Pseudomonadota</taxon>
        <taxon>Alphaproteobacteria</taxon>
        <taxon>Hyphomicrobiales</taxon>
        <taxon>Methylocystaceae</taxon>
        <taxon>Methylosinus</taxon>
    </lineage>
</organism>
<keyword evidence="1" id="KW-0694">RNA-binding</keyword>
<dbReference type="InterPro" id="IPR016103">
    <property type="entry name" value="ProQ/FinO"/>
</dbReference>
<sequence length="91" mass="9856">MTDTTESQAADQSRRSIDREAQKRSHAEVRALLDELIEAFPASFKPHGAKGQPPLAIGVEADILLHRPHIDPAPLSLALQVYTAGPEYTAA</sequence>
<gene>
    <name evidence="4" type="ORF">FM996_20400</name>
</gene>
<protein>
    <recommendedName>
        <fullName evidence="3">ProQ/FinO domain-containing protein</fullName>
    </recommendedName>
</protein>
<reference evidence="4 5" key="1">
    <citation type="submission" date="2019-07" db="EMBL/GenBank/DDBJ databases">
        <title>Ln-dependent methylotrophs.</title>
        <authorList>
            <person name="Tani A."/>
        </authorList>
    </citation>
    <scope>NUCLEOTIDE SEQUENCE [LARGE SCALE GENOMIC DNA]</scope>
    <source>
        <strain evidence="4 5">SM89A</strain>
    </source>
</reference>
<evidence type="ECO:0000313" key="5">
    <source>
        <dbReference type="Proteomes" id="UP000316781"/>
    </source>
</evidence>
<dbReference type="SUPFAM" id="SSF48657">
    <property type="entry name" value="FinO-like"/>
    <property type="match status" value="1"/>
</dbReference>
<dbReference type="Proteomes" id="UP000316781">
    <property type="component" value="Unassembled WGS sequence"/>
</dbReference>
<dbReference type="Gene3D" id="1.10.1710.10">
    <property type="entry name" value="ProQ/FinO domain"/>
    <property type="match status" value="1"/>
</dbReference>
<name>A0A549SD25_METSR</name>
<accession>A0A549SD25</accession>
<proteinExistence type="predicted"/>
<feature type="region of interest" description="Disordered" evidence="2">
    <location>
        <begin position="1"/>
        <end position="25"/>
    </location>
</feature>